<evidence type="ECO:0000313" key="3">
    <source>
        <dbReference type="Proteomes" id="UP000010552"/>
    </source>
</evidence>
<proteinExistence type="predicted"/>
<feature type="compositionally biased region" description="Basic residues" evidence="1">
    <location>
        <begin position="81"/>
        <end position="90"/>
    </location>
</feature>
<dbReference type="Proteomes" id="UP000010552">
    <property type="component" value="Unassembled WGS sequence"/>
</dbReference>
<sequence>MLHRRTQRSDVVGGLSEDVELPRAEPDAHLAGRGARHAQLLCTWRFVTALVPQPPPPRGRHTGRLPSLGPSRGPLHPAPRLVKRARKTPKRTPLSQARKTRIAGRVGFVRFPDLRHGHRPGGPAESRFIFPSYETREVQLRFRPLNM</sequence>
<name>L5KVF8_PTEAL</name>
<gene>
    <name evidence="2" type="ORF">PAL_GLEAN10009366</name>
</gene>
<feature type="region of interest" description="Disordered" evidence="1">
    <location>
        <begin position="52"/>
        <end position="99"/>
    </location>
</feature>
<dbReference type="EMBL" id="KB030552">
    <property type="protein sequence ID" value="ELK15190.1"/>
    <property type="molecule type" value="Genomic_DNA"/>
</dbReference>
<evidence type="ECO:0000313" key="2">
    <source>
        <dbReference type="EMBL" id="ELK15190.1"/>
    </source>
</evidence>
<evidence type="ECO:0000256" key="1">
    <source>
        <dbReference type="SAM" id="MobiDB-lite"/>
    </source>
</evidence>
<dbReference type="InParanoid" id="L5KVF8"/>
<organism evidence="2 3">
    <name type="scientific">Pteropus alecto</name>
    <name type="common">Black flying fox</name>
    <dbReference type="NCBI Taxonomy" id="9402"/>
    <lineage>
        <taxon>Eukaryota</taxon>
        <taxon>Metazoa</taxon>
        <taxon>Chordata</taxon>
        <taxon>Craniata</taxon>
        <taxon>Vertebrata</taxon>
        <taxon>Euteleostomi</taxon>
        <taxon>Mammalia</taxon>
        <taxon>Eutheria</taxon>
        <taxon>Laurasiatheria</taxon>
        <taxon>Chiroptera</taxon>
        <taxon>Yinpterochiroptera</taxon>
        <taxon>Pteropodoidea</taxon>
        <taxon>Pteropodidae</taxon>
        <taxon>Pteropodinae</taxon>
        <taxon>Pteropus</taxon>
    </lineage>
</organism>
<protein>
    <submittedName>
        <fullName evidence="2">Uncharacterized protein</fullName>
    </submittedName>
</protein>
<accession>L5KVF8</accession>
<reference evidence="3" key="1">
    <citation type="journal article" date="2013" name="Science">
        <title>Comparative analysis of bat genomes provides insight into the evolution of flight and immunity.</title>
        <authorList>
            <person name="Zhang G."/>
            <person name="Cowled C."/>
            <person name="Shi Z."/>
            <person name="Huang Z."/>
            <person name="Bishop-Lilly K.A."/>
            <person name="Fang X."/>
            <person name="Wynne J.W."/>
            <person name="Xiong Z."/>
            <person name="Baker M.L."/>
            <person name="Zhao W."/>
            <person name="Tachedjian M."/>
            <person name="Zhu Y."/>
            <person name="Zhou P."/>
            <person name="Jiang X."/>
            <person name="Ng J."/>
            <person name="Yang L."/>
            <person name="Wu L."/>
            <person name="Xiao J."/>
            <person name="Feng Y."/>
            <person name="Chen Y."/>
            <person name="Sun X."/>
            <person name="Zhang Y."/>
            <person name="Marsh G.A."/>
            <person name="Crameri G."/>
            <person name="Broder C.C."/>
            <person name="Frey K.G."/>
            <person name="Wang L.F."/>
            <person name="Wang J."/>
        </authorList>
    </citation>
    <scope>NUCLEOTIDE SEQUENCE [LARGE SCALE GENOMIC DNA]</scope>
</reference>
<dbReference type="AlphaFoldDB" id="L5KVF8"/>
<keyword evidence="3" id="KW-1185">Reference proteome</keyword>